<dbReference type="EMBL" id="JBHTHQ010000006">
    <property type="protein sequence ID" value="MFD0704246.1"/>
    <property type="molecule type" value="Genomic_DNA"/>
</dbReference>
<keyword evidence="1" id="KW-1133">Transmembrane helix</keyword>
<evidence type="ECO:0000313" key="2">
    <source>
        <dbReference type="EMBL" id="MFD0704246.1"/>
    </source>
</evidence>
<dbReference type="Proteomes" id="UP001597036">
    <property type="component" value="Unassembled WGS sequence"/>
</dbReference>
<comment type="caution">
    <text evidence="2">The sequence shown here is derived from an EMBL/GenBank/DDBJ whole genome shotgun (WGS) entry which is preliminary data.</text>
</comment>
<sequence length="138" mass="14834">MHVHTSHTAPSFASSTSSFISFFASFATSVRTLLRSIFPHPLSGNKSLRKRYAIAIVAIVAAVAFTIGLTVTNSTLRTQIEQLRSANTSATKRTKFRAAALQTAKGSGKYGDVNDLVLQSVVGIDSLPNSRFDSDGWI</sequence>
<evidence type="ECO:0000313" key="3">
    <source>
        <dbReference type="Proteomes" id="UP001597036"/>
    </source>
</evidence>
<gene>
    <name evidence="2" type="ORF">ACFQY8_00545</name>
</gene>
<organism evidence="2 3">
    <name type="scientific">Alloscardovia venturai</name>
    <dbReference type="NCBI Taxonomy" id="1769421"/>
    <lineage>
        <taxon>Bacteria</taxon>
        <taxon>Bacillati</taxon>
        <taxon>Actinomycetota</taxon>
        <taxon>Actinomycetes</taxon>
        <taxon>Bifidobacteriales</taxon>
        <taxon>Bifidobacteriaceae</taxon>
        <taxon>Alloscardovia</taxon>
    </lineage>
</organism>
<accession>A0ABW2Y391</accession>
<name>A0ABW2Y391_9BIFI</name>
<feature type="transmembrane region" description="Helical" evidence="1">
    <location>
        <begin position="12"/>
        <end position="31"/>
    </location>
</feature>
<keyword evidence="3" id="KW-1185">Reference proteome</keyword>
<keyword evidence="1" id="KW-0472">Membrane</keyword>
<evidence type="ECO:0000256" key="1">
    <source>
        <dbReference type="SAM" id="Phobius"/>
    </source>
</evidence>
<reference evidence="3" key="1">
    <citation type="journal article" date="2019" name="Int. J. Syst. Evol. Microbiol.">
        <title>The Global Catalogue of Microorganisms (GCM) 10K type strain sequencing project: providing services to taxonomists for standard genome sequencing and annotation.</title>
        <authorList>
            <consortium name="The Broad Institute Genomics Platform"/>
            <consortium name="The Broad Institute Genome Sequencing Center for Infectious Disease"/>
            <person name="Wu L."/>
            <person name="Ma J."/>
        </authorList>
    </citation>
    <scope>NUCLEOTIDE SEQUENCE [LARGE SCALE GENOMIC DNA]</scope>
    <source>
        <strain evidence="3">CCM 8604</strain>
    </source>
</reference>
<keyword evidence="1" id="KW-0812">Transmembrane</keyword>
<proteinExistence type="predicted"/>
<dbReference type="RefSeq" id="WP_377937597.1">
    <property type="nucleotide sequence ID" value="NZ_JBHTHQ010000006.1"/>
</dbReference>
<protein>
    <submittedName>
        <fullName evidence="2">Uncharacterized protein</fullName>
    </submittedName>
</protein>
<feature type="transmembrane region" description="Helical" evidence="1">
    <location>
        <begin position="52"/>
        <end position="71"/>
    </location>
</feature>